<evidence type="ECO:0000313" key="10">
    <source>
        <dbReference type="EMBL" id="MBA1374745.1"/>
    </source>
</evidence>
<dbReference type="SUPFAM" id="SSF109755">
    <property type="entry name" value="PhoU-like"/>
    <property type="match status" value="1"/>
</dbReference>
<dbReference type="PANTHER" id="PTHR42930:SF3">
    <property type="entry name" value="PHOSPHATE-SPECIFIC TRANSPORT SYSTEM ACCESSORY PROTEIN PHOU"/>
    <property type="match status" value="1"/>
</dbReference>
<keyword evidence="6 8" id="KW-0592">Phosphate transport</keyword>
<dbReference type="InterPro" id="IPR028366">
    <property type="entry name" value="PhoU"/>
</dbReference>
<dbReference type="GO" id="GO:0045936">
    <property type="term" value="P:negative regulation of phosphate metabolic process"/>
    <property type="evidence" value="ECO:0007669"/>
    <property type="project" value="InterPro"/>
</dbReference>
<keyword evidence="4 8" id="KW-0813">Transport</keyword>
<dbReference type="InterPro" id="IPR026022">
    <property type="entry name" value="PhoU_dom"/>
</dbReference>
<comment type="subunit">
    <text evidence="3 8">Homodimer.</text>
</comment>
<evidence type="ECO:0000256" key="8">
    <source>
        <dbReference type="PIRNR" id="PIRNR003107"/>
    </source>
</evidence>
<dbReference type="AlphaFoldDB" id="A0A7V8REE4"/>
<sequence>MNEHTLKAFDGDLITLRGLIAEIGGRAEKAVEGAMAALANNDHDLARQVVEGDKRIDALEEQIDRMVIQTIALRAPMADDLRELVAALKISGVVERIGDYAKNIAKRVLLIDADQQIDAARLLPAMADATRQLVDDAFTAFAKRDADLAVAVCAQDKTVDDFYNSIFRALIAHMIEYPEHVGAGTHLLFIAKNLERIGDHATNVAEMVYFAVMGQSMNERERGDDALAPGSD</sequence>
<keyword evidence="5 8" id="KW-0963">Cytoplasm</keyword>
<evidence type="ECO:0000313" key="11">
    <source>
        <dbReference type="Proteomes" id="UP000589292"/>
    </source>
</evidence>
<comment type="similarity">
    <text evidence="2 8">Belongs to the PhoU family.</text>
</comment>
<dbReference type="Gene3D" id="1.20.58.220">
    <property type="entry name" value="Phosphate transport system protein phou homolog 2, domain 2"/>
    <property type="match status" value="1"/>
</dbReference>
<evidence type="ECO:0000259" key="9">
    <source>
        <dbReference type="Pfam" id="PF01895"/>
    </source>
</evidence>
<feature type="domain" description="PhoU" evidence="9">
    <location>
        <begin position="125"/>
        <end position="208"/>
    </location>
</feature>
<comment type="function">
    <text evidence="7 8">Plays a role in the regulation of phosphate uptake.</text>
</comment>
<dbReference type="FunFam" id="1.20.58.220:FF:000004">
    <property type="entry name" value="Phosphate-specific transport system accessory protein PhoU"/>
    <property type="match status" value="1"/>
</dbReference>
<dbReference type="GO" id="GO:0030643">
    <property type="term" value="P:intracellular phosphate ion homeostasis"/>
    <property type="evidence" value="ECO:0007669"/>
    <property type="project" value="InterPro"/>
</dbReference>
<evidence type="ECO:0000256" key="5">
    <source>
        <dbReference type="ARBA" id="ARBA00022490"/>
    </source>
</evidence>
<reference evidence="10 11" key="1">
    <citation type="journal article" date="1994" name="Int. J. Syst. Bacteriol.">
        <title>Phylogenetic positions of novel aerobic, bacteriochlorophyll a-containing bacteria and description of Roseococcus thiosulfatophilus gen. nov., sp. nov., Erythromicrobium ramosum gen. nov., sp. nov., and Erythrobacter litoralis sp. nov.</title>
        <authorList>
            <person name="Yurkov V."/>
            <person name="Stackebrandt E."/>
            <person name="Holmes A."/>
            <person name="Fuerst J.A."/>
            <person name="Hugenholtz P."/>
            <person name="Golecki J."/>
            <person name="Gad'on N."/>
            <person name="Gorlenko V.M."/>
            <person name="Kompantseva E.I."/>
            <person name="Drews G."/>
        </authorList>
    </citation>
    <scope>NUCLEOTIDE SEQUENCE [LARGE SCALE GENOMIC DNA]</scope>
    <source>
        <strain evidence="10 11">KR-99</strain>
    </source>
</reference>
<dbReference type="GO" id="GO:0006817">
    <property type="term" value="P:phosphate ion transport"/>
    <property type="evidence" value="ECO:0007669"/>
    <property type="project" value="UniProtKB-KW"/>
</dbReference>
<dbReference type="EMBL" id="VDES01000002">
    <property type="protein sequence ID" value="MBA1374745.1"/>
    <property type="molecule type" value="Genomic_DNA"/>
</dbReference>
<evidence type="ECO:0000256" key="1">
    <source>
        <dbReference type="ARBA" id="ARBA00004496"/>
    </source>
</evidence>
<name>A0A7V8REE4_9SPHN</name>
<keyword evidence="11" id="KW-1185">Reference proteome</keyword>
<dbReference type="NCBIfam" id="TIGR02135">
    <property type="entry name" value="phoU_full"/>
    <property type="match status" value="1"/>
</dbReference>
<dbReference type="Pfam" id="PF01895">
    <property type="entry name" value="PhoU"/>
    <property type="match status" value="2"/>
</dbReference>
<evidence type="ECO:0000256" key="2">
    <source>
        <dbReference type="ARBA" id="ARBA00008107"/>
    </source>
</evidence>
<evidence type="ECO:0000256" key="4">
    <source>
        <dbReference type="ARBA" id="ARBA00022448"/>
    </source>
</evidence>
<dbReference type="PIRSF" id="PIRSF003107">
    <property type="entry name" value="PhoU"/>
    <property type="match status" value="1"/>
</dbReference>
<dbReference type="Proteomes" id="UP000589292">
    <property type="component" value="Unassembled WGS sequence"/>
</dbReference>
<comment type="subcellular location">
    <subcellularLocation>
        <location evidence="1 8">Cytoplasm</location>
    </subcellularLocation>
</comment>
<comment type="caution">
    <text evidence="10">The sequence shown here is derived from an EMBL/GenBank/DDBJ whole genome shotgun (WGS) entry which is preliminary data.</text>
</comment>
<organism evidence="10 11">
    <name type="scientific">Sphingomonas ursincola</name>
    <dbReference type="NCBI Taxonomy" id="56361"/>
    <lineage>
        <taxon>Bacteria</taxon>
        <taxon>Pseudomonadati</taxon>
        <taxon>Pseudomonadota</taxon>
        <taxon>Alphaproteobacteria</taxon>
        <taxon>Sphingomonadales</taxon>
        <taxon>Sphingomonadaceae</taxon>
        <taxon>Sphingomonas</taxon>
    </lineage>
</organism>
<gene>
    <name evidence="10" type="primary">phoU</name>
    <name evidence="10" type="ORF">FG486_10365</name>
</gene>
<evidence type="ECO:0000256" key="6">
    <source>
        <dbReference type="ARBA" id="ARBA00022592"/>
    </source>
</evidence>
<feature type="domain" description="PhoU" evidence="9">
    <location>
        <begin position="20"/>
        <end position="108"/>
    </location>
</feature>
<evidence type="ECO:0000256" key="3">
    <source>
        <dbReference type="ARBA" id="ARBA00011738"/>
    </source>
</evidence>
<accession>A0A7V8REE4</accession>
<protein>
    <recommendedName>
        <fullName evidence="8">Phosphate-specific transport system accessory protein PhoU</fullName>
    </recommendedName>
</protein>
<proteinExistence type="inferred from homology"/>
<dbReference type="InterPro" id="IPR038078">
    <property type="entry name" value="PhoU-like_sf"/>
</dbReference>
<evidence type="ECO:0000256" key="7">
    <source>
        <dbReference type="ARBA" id="ARBA00056181"/>
    </source>
</evidence>
<dbReference type="PANTHER" id="PTHR42930">
    <property type="entry name" value="PHOSPHATE-SPECIFIC TRANSPORT SYSTEM ACCESSORY PROTEIN PHOU"/>
    <property type="match status" value="1"/>
</dbReference>
<dbReference type="GO" id="GO:0005737">
    <property type="term" value="C:cytoplasm"/>
    <property type="evidence" value="ECO:0007669"/>
    <property type="project" value="UniProtKB-SubCell"/>
</dbReference>